<feature type="compositionally biased region" description="Polar residues" evidence="2">
    <location>
        <begin position="11"/>
        <end position="21"/>
    </location>
</feature>
<dbReference type="Proteomes" id="UP001523550">
    <property type="component" value="Unassembled WGS sequence"/>
</dbReference>
<accession>A0ABT1G505</accession>
<dbReference type="EMBL" id="JALJYF010000001">
    <property type="protein sequence ID" value="MCP1726361.1"/>
    <property type="molecule type" value="Genomic_DNA"/>
</dbReference>
<dbReference type="PANTHER" id="PTHR35369:SF2">
    <property type="entry name" value="BLR3025 PROTEIN"/>
    <property type="match status" value="1"/>
</dbReference>
<evidence type="ECO:0000256" key="1">
    <source>
        <dbReference type="ARBA" id="ARBA00022763"/>
    </source>
</evidence>
<dbReference type="Pfam" id="PF00817">
    <property type="entry name" value="IMS"/>
    <property type="match status" value="1"/>
</dbReference>
<dbReference type="InterPro" id="IPR050356">
    <property type="entry name" value="SulA_CellDiv_inhibitor"/>
</dbReference>
<feature type="domain" description="UmuC" evidence="3">
    <location>
        <begin position="59"/>
        <end position="184"/>
    </location>
</feature>
<dbReference type="InterPro" id="IPR001126">
    <property type="entry name" value="UmuC"/>
</dbReference>
<evidence type="ECO:0000259" key="3">
    <source>
        <dbReference type="Pfam" id="PF00817"/>
    </source>
</evidence>
<dbReference type="CDD" id="cd03468">
    <property type="entry name" value="PolY_like"/>
    <property type="match status" value="1"/>
</dbReference>
<comment type="caution">
    <text evidence="4">The sequence shown here is derived from an EMBL/GenBank/DDBJ whole genome shotgun (WGS) entry which is preliminary data.</text>
</comment>
<organism evidence="4 5">
    <name type="scientific">Natronospira proteinivora</name>
    <dbReference type="NCBI Taxonomy" id="1807133"/>
    <lineage>
        <taxon>Bacteria</taxon>
        <taxon>Pseudomonadati</taxon>
        <taxon>Pseudomonadota</taxon>
        <taxon>Gammaproteobacteria</taxon>
        <taxon>Natronospirales</taxon>
        <taxon>Natronospiraceae</taxon>
        <taxon>Natronospira</taxon>
    </lineage>
</organism>
<dbReference type="SUPFAM" id="SSF56672">
    <property type="entry name" value="DNA/RNA polymerases"/>
    <property type="match status" value="1"/>
</dbReference>
<evidence type="ECO:0000256" key="2">
    <source>
        <dbReference type="SAM" id="MobiDB-lite"/>
    </source>
</evidence>
<name>A0ABT1G505_9GAMM</name>
<protein>
    <submittedName>
        <fullName evidence="4">Protein ImuB</fullName>
    </submittedName>
</protein>
<feature type="region of interest" description="Disordered" evidence="2">
    <location>
        <begin position="1"/>
        <end position="25"/>
    </location>
</feature>
<evidence type="ECO:0000313" key="5">
    <source>
        <dbReference type="Proteomes" id="UP001523550"/>
    </source>
</evidence>
<sequence length="506" mass="56572">MTLPLFPELHASSTQPATSRQPHLKALAPARPTVRKRHPVLWLCLRFPGWSLQALSGERDVPLVVLEGEGGMARVLTMNHIAARAGVLPGMRLSAALSRLDRSCLLHRSDEREQACLANAAEAAMAFTDRVSLLPGEGLLLEVRGSLRLFGGLEPLLAAVSRSMQGLGLVFRHAVAPTPLAAQYLARAAPATVVEDRSALAAVLGRLPLGCLVLDARTQAQLQGIGCRRLADVLRLPRDGLMRRFGPELSGLLDRALGRQPDPRPCWRGQLRFYAEQELPSETDRIPTLIRHCRPLLVRFCHFLRRHDSQVACLTLYGRTESGPALSLRLALLDSPRTADHLAELLAIRLESQRLEAPIREIELESSPLYRYQGRSRGLFPEAGDAGREGELLNRLRARLGTSRVYALTGRPCHDPAHSWQICEPGEKGPDYRRSDRPLWLLPRPRPISDLSAYRPLAGPERIETGWWESRDICRDYYRAIGRDGGEAWIFRDRRNRCWYLHGLFG</sequence>
<keyword evidence="1" id="KW-0227">DNA damage</keyword>
<evidence type="ECO:0000313" key="4">
    <source>
        <dbReference type="EMBL" id="MCP1726361.1"/>
    </source>
</evidence>
<reference evidence="4 5" key="1">
    <citation type="submission" date="2022-03" db="EMBL/GenBank/DDBJ databases">
        <title>Genomic Encyclopedia of Type Strains, Phase III (KMG-III): the genomes of soil and plant-associated and newly described type strains.</title>
        <authorList>
            <person name="Whitman W."/>
        </authorList>
    </citation>
    <scope>NUCLEOTIDE SEQUENCE [LARGE SCALE GENOMIC DNA]</scope>
    <source>
        <strain evidence="4 5">BSker1</strain>
    </source>
</reference>
<gene>
    <name evidence="4" type="ORF">J2T60_000326</name>
</gene>
<dbReference type="RefSeq" id="WP_253444525.1">
    <property type="nucleotide sequence ID" value="NZ_JALJYF010000001.1"/>
</dbReference>
<keyword evidence="5" id="KW-1185">Reference proteome</keyword>
<dbReference type="InterPro" id="IPR043502">
    <property type="entry name" value="DNA/RNA_pol_sf"/>
</dbReference>
<proteinExistence type="predicted"/>
<dbReference type="PANTHER" id="PTHR35369">
    <property type="entry name" value="BLR3025 PROTEIN-RELATED"/>
    <property type="match status" value="1"/>
</dbReference>